<protein>
    <submittedName>
        <fullName evidence="1">Uncharacterized protein</fullName>
    </submittedName>
</protein>
<accession>A0A6I6NIK9</accession>
<evidence type="ECO:0000313" key="2">
    <source>
        <dbReference type="Proteomes" id="UP000436138"/>
    </source>
</evidence>
<gene>
    <name evidence="1" type="ORF">GQF42_41195</name>
</gene>
<sequence length="84" mass="8950">MSGDDRTLTVMAEWGGCDSLPHLRATETPKAVLLTVRIAGRTGAGVVCPAVARLGPARVTLHTVLGLRTVTDETTGRRLSVRRQ</sequence>
<dbReference type="KEGG" id="sbro:GQF42_41195"/>
<reference evidence="1 2" key="1">
    <citation type="submission" date="2019-12" db="EMBL/GenBank/DDBJ databases">
        <title>Streptomyces sp. strain T44 isolated from rhizosphere soil of Broussonetia papyrifera.</title>
        <authorList>
            <person name="Mo P."/>
        </authorList>
    </citation>
    <scope>NUCLEOTIDE SEQUENCE [LARGE SCALE GENOMIC DNA]</scope>
    <source>
        <strain evidence="1 2">T44</strain>
    </source>
</reference>
<dbReference type="EMBL" id="CP047020">
    <property type="protein sequence ID" value="QHA08825.1"/>
    <property type="molecule type" value="Genomic_DNA"/>
</dbReference>
<name>A0A6I6NIK9_9ACTN</name>
<keyword evidence="2" id="KW-1185">Reference proteome</keyword>
<dbReference type="RefSeq" id="WP_158928619.1">
    <property type="nucleotide sequence ID" value="NZ_CP047020.1"/>
</dbReference>
<evidence type="ECO:0000313" key="1">
    <source>
        <dbReference type="EMBL" id="QHA08825.1"/>
    </source>
</evidence>
<proteinExistence type="predicted"/>
<organism evidence="1 2">
    <name type="scientific">Streptomyces broussonetiae</name>
    <dbReference type="NCBI Taxonomy" id="2686304"/>
    <lineage>
        <taxon>Bacteria</taxon>
        <taxon>Bacillati</taxon>
        <taxon>Actinomycetota</taxon>
        <taxon>Actinomycetes</taxon>
        <taxon>Kitasatosporales</taxon>
        <taxon>Streptomycetaceae</taxon>
        <taxon>Streptomyces</taxon>
    </lineage>
</organism>
<dbReference type="Proteomes" id="UP000436138">
    <property type="component" value="Chromosome"/>
</dbReference>
<dbReference type="AlphaFoldDB" id="A0A6I6NIK9"/>